<evidence type="ECO:0000313" key="9">
    <source>
        <dbReference type="Proteomes" id="UP000630660"/>
    </source>
</evidence>
<dbReference type="InterPro" id="IPR011826">
    <property type="entry name" value="HAcnase/IPMdehydase_lsu_prok"/>
</dbReference>
<comment type="caution">
    <text evidence="8">The sequence shown here is derived from an EMBL/GenBank/DDBJ whole genome shotgun (WGS) entry which is preliminary data.</text>
</comment>
<dbReference type="PANTHER" id="PTHR43822">
    <property type="entry name" value="HOMOACONITASE, MITOCHONDRIAL-RELATED"/>
    <property type="match status" value="1"/>
</dbReference>
<dbReference type="InterPro" id="IPR006251">
    <property type="entry name" value="Homoacnase/IPMdehydase_lsu"/>
</dbReference>
<evidence type="ECO:0000256" key="5">
    <source>
        <dbReference type="ARBA" id="ARBA00023239"/>
    </source>
</evidence>
<dbReference type="HAMAP" id="MF_01027">
    <property type="entry name" value="LeuC_type2"/>
    <property type="match status" value="1"/>
</dbReference>
<dbReference type="GO" id="GO:0046872">
    <property type="term" value="F:metal ion binding"/>
    <property type="evidence" value="ECO:0007669"/>
    <property type="project" value="UniProtKB-KW"/>
</dbReference>
<reference evidence="8" key="1">
    <citation type="submission" date="2019-11" db="EMBL/GenBank/DDBJ databases">
        <title>Microbial mats filling the niche in hypersaline microbial mats.</title>
        <authorList>
            <person name="Wong H.L."/>
            <person name="Macleod F.I."/>
            <person name="White R.A. III"/>
            <person name="Burns B.P."/>
        </authorList>
    </citation>
    <scope>NUCLEOTIDE SEQUENCE</scope>
    <source>
        <strain evidence="8">Bin_327</strain>
    </source>
</reference>
<comment type="pathway">
    <text evidence="6">Amino-acid biosynthesis; L-leucine biosynthesis; L-leucine from 3-methyl-2-oxobutanoate: step 2/4.</text>
</comment>
<feature type="binding site" evidence="6">
    <location>
        <position position="297"/>
    </location>
    <ligand>
        <name>[4Fe-4S] cluster</name>
        <dbReference type="ChEBI" id="CHEBI:49883"/>
    </ligand>
</feature>
<accession>A0A9D5KBM8</accession>
<dbReference type="NCBIfam" id="TIGR02086">
    <property type="entry name" value="IPMI_arch"/>
    <property type="match status" value="1"/>
</dbReference>
<comment type="cofactor">
    <cofactor evidence="6">
        <name>[4Fe-4S] cluster</name>
        <dbReference type="ChEBI" id="CHEBI:49883"/>
    </cofactor>
    <text evidence="6">Binds 1 [4Fe-4S] cluster per subunit.</text>
</comment>
<protein>
    <recommendedName>
        <fullName evidence="6">3-isopropylmalate dehydratase large subunit</fullName>
        <ecNumber evidence="6">4.2.1.33</ecNumber>
    </recommendedName>
    <alternativeName>
        <fullName evidence="6">Alpha-IPM isomerase</fullName>
        <shortName evidence="6">IPMI</shortName>
    </alternativeName>
    <alternativeName>
        <fullName evidence="6">Isopropylmalate isomerase</fullName>
    </alternativeName>
</protein>
<dbReference type="GO" id="GO:0003861">
    <property type="term" value="F:3-isopropylmalate dehydratase activity"/>
    <property type="evidence" value="ECO:0007669"/>
    <property type="project" value="UniProtKB-UniRule"/>
</dbReference>
<feature type="binding site" evidence="6">
    <location>
        <position position="355"/>
    </location>
    <ligand>
        <name>[4Fe-4S] cluster</name>
        <dbReference type="ChEBI" id="CHEBI:49883"/>
    </ligand>
</feature>
<proteinExistence type="inferred from homology"/>
<name>A0A9D5KBM8_UNCW3</name>
<dbReference type="PRINTS" id="PR00415">
    <property type="entry name" value="ACONITASE"/>
</dbReference>
<keyword evidence="1 6" id="KW-0004">4Fe-4S</keyword>
<evidence type="ECO:0000256" key="1">
    <source>
        <dbReference type="ARBA" id="ARBA00022485"/>
    </source>
</evidence>
<dbReference type="PROSITE" id="PS00450">
    <property type="entry name" value="ACONITASE_1"/>
    <property type="match status" value="1"/>
</dbReference>
<dbReference type="Proteomes" id="UP000630660">
    <property type="component" value="Unassembled WGS sequence"/>
</dbReference>
<dbReference type="InterPro" id="IPR001030">
    <property type="entry name" value="Acoase/IPM_deHydtase_lsu_aba"/>
</dbReference>
<evidence type="ECO:0000256" key="4">
    <source>
        <dbReference type="ARBA" id="ARBA00023014"/>
    </source>
</evidence>
<keyword evidence="5 6" id="KW-0456">Lyase</keyword>
<dbReference type="PANTHER" id="PTHR43822:SF2">
    <property type="entry name" value="HOMOACONITASE, MITOCHONDRIAL"/>
    <property type="match status" value="1"/>
</dbReference>
<evidence type="ECO:0000259" key="7">
    <source>
        <dbReference type="Pfam" id="PF00330"/>
    </source>
</evidence>
<comment type="subunit">
    <text evidence="6">Heterodimer of LeuC and LeuD.</text>
</comment>
<keyword evidence="2 6" id="KW-0479">Metal-binding</keyword>
<evidence type="ECO:0000256" key="6">
    <source>
        <dbReference type="HAMAP-Rule" id="MF_01027"/>
    </source>
</evidence>
<dbReference type="PROSITE" id="PS01244">
    <property type="entry name" value="ACONITASE_2"/>
    <property type="match status" value="1"/>
</dbReference>
<dbReference type="GO" id="GO:0009098">
    <property type="term" value="P:L-leucine biosynthetic process"/>
    <property type="evidence" value="ECO:0007669"/>
    <property type="project" value="UniProtKB-UniRule"/>
</dbReference>
<feature type="binding site" evidence="6">
    <location>
        <position position="358"/>
    </location>
    <ligand>
        <name>[4Fe-4S] cluster</name>
        <dbReference type="ChEBI" id="CHEBI:49883"/>
    </ligand>
</feature>
<dbReference type="InterPro" id="IPR036008">
    <property type="entry name" value="Aconitase_4Fe-4S_dom"/>
</dbReference>
<gene>
    <name evidence="6" type="primary">leuC</name>
    <name evidence="8" type="ORF">GF359_06205</name>
</gene>
<dbReference type="NCBIfam" id="NF001614">
    <property type="entry name" value="PRK00402.1"/>
    <property type="match status" value="1"/>
</dbReference>
<keyword evidence="6" id="KW-0028">Amino-acid biosynthesis</keyword>
<keyword evidence="6" id="KW-0100">Branched-chain amino acid biosynthesis</keyword>
<dbReference type="GO" id="GO:0051539">
    <property type="term" value="F:4 iron, 4 sulfur cluster binding"/>
    <property type="evidence" value="ECO:0007669"/>
    <property type="project" value="UniProtKB-KW"/>
</dbReference>
<dbReference type="EC" id="4.2.1.33" evidence="6"/>
<organism evidence="8 9">
    <name type="scientific">candidate division WOR-3 bacterium</name>
    <dbReference type="NCBI Taxonomy" id="2052148"/>
    <lineage>
        <taxon>Bacteria</taxon>
        <taxon>Bacteria division WOR-3</taxon>
    </lineage>
</organism>
<evidence type="ECO:0000313" key="8">
    <source>
        <dbReference type="EMBL" id="MBD3364791.1"/>
    </source>
</evidence>
<dbReference type="SUPFAM" id="SSF53732">
    <property type="entry name" value="Aconitase iron-sulfur domain"/>
    <property type="match status" value="1"/>
</dbReference>
<comment type="catalytic activity">
    <reaction evidence="6">
        <text>(2R,3S)-3-isopropylmalate = (2S)-2-isopropylmalate</text>
        <dbReference type="Rhea" id="RHEA:32287"/>
        <dbReference type="ChEBI" id="CHEBI:1178"/>
        <dbReference type="ChEBI" id="CHEBI:35121"/>
        <dbReference type="EC" id="4.2.1.33"/>
    </reaction>
</comment>
<keyword evidence="3 6" id="KW-0408">Iron</keyword>
<dbReference type="NCBIfam" id="TIGR01343">
    <property type="entry name" value="hacA_fam"/>
    <property type="match status" value="1"/>
</dbReference>
<comment type="similarity">
    <text evidence="6">Belongs to the aconitase/IPM isomerase family. LeuC type 2 subfamily.</text>
</comment>
<dbReference type="InterPro" id="IPR018136">
    <property type="entry name" value="Aconitase_4Fe-4S_BS"/>
</dbReference>
<comment type="function">
    <text evidence="6">Catalyzes the isomerization between 2-isopropylmalate and 3-isopropylmalate, via the formation of 2-isopropylmaleate.</text>
</comment>
<dbReference type="EMBL" id="WJKJ01000205">
    <property type="protein sequence ID" value="MBD3364791.1"/>
    <property type="molecule type" value="Genomic_DNA"/>
</dbReference>
<feature type="domain" description="Aconitase/3-isopropylmalate dehydratase large subunit alpha/beta/alpha" evidence="7">
    <location>
        <begin position="8"/>
        <end position="285"/>
    </location>
</feature>
<dbReference type="InterPro" id="IPR015931">
    <property type="entry name" value="Acnase/IPM_dHydase_lsu_aba_1/3"/>
</dbReference>
<dbReference type="Pfam" id="PF00330">
    <property type="entry name" value="Aconitase"/>
    <property type="match status" value="1"/>
</dbReference>
<evidence type="ECO:0000256" key="3">
    <source>
        <dbReference type="ARBA" id="ARBA00023004"/>
    </source>
</evidence>
<dbReference type="CDD" id="cd01583">
    <property type="entry name" value="IPMI"/>
    <property type="match status" value="1"/>
</dbReference>
<sequence length="415" mass="44198">MSKTISEKIIAVHCGKDVKPGDLVVADVDAALVQDGTGPLSVQELRKAGLVKAAHPDRSILFLDHASPSPRKELSNAHNILREFARETGVVVSEIGEGVCHQRMVEDFARPGDLIVGADSHTVTSGALGAFATGMGSSDVGFAIALGKVWLRVPESFKIDLIGFFNPGVFAKDLMLHIIGHIGADGATYKAMEFVGPAAAELPMHERFVLSNMAVEAGAKAGIFSSDEKTKAYLEEAGRGDYYKFLEPDPDAAYEKTFTFDLAKIEPTVSFPHTVDNTRTISEAADVKIDQAFVGTCTNGRLEDLRIAADIVKGKKVKVRFFVVPASKKVYLAALREGLLETLAEAGAVIQPPGCGPCVGIHQGVLADGEVCISSQNRNFKGRMGNPEGFIYLASPATVAASALAGKITDPRKYL</sequence>
<dbReference type="Gene3D" id="3.30.499.10">
    <property type="entry name" value="Aconitase, domain 3"/>
    <property type="match status" value="2"/>
</dbReference>
<keyword evidence="6" id="KW-0432">Leucine biosynthesis</keyword>
<evidence type="ECO:0000256" key="2">
    <source>
        <dbReference type="ARBA" id="ARBA00022723"/>
    </source>
</evidence>
<dbReference type="AlphaFoldDB" id="A0A9D5KBM8"/>
<keyword evidence="4 6" id="KW-0411">Iron-sulfur</keyword>
<dbReference type="InterPro" id="IPR050067">
    <property type="entry name" value="IPM_dehydratase_rel_enz"/>
</dbReference>
<dbReference type="InterPro" id="IPR033941">
    <property type="entry name" value="IPMI_cat"/>
</dbReference>